<dbReference type="Pfam" id="PF13419">
    <property type="entry name" value="HAD_2"/>
    <property type="match status" value="1"/>
</dbReference>
<dbReference type="Gene3D" id="3.40.50.1000">
    <property type="entry name" value="HAD superfamily/HAD-like"/>
    <property type="match status" value="1"/>
</dbReference>
<accession>A0A7W5AXF9</accession>
<comment type="caution">
    <text evidence="5">The sequence shown here is derived from an EMBL/GenBank/DDBJ whole genome shotgun (WGS) entry which is preliminary data.</text>
</comment>
<sequence length="230" mass="26918">MVKAVVFDLDDTLISERRYIESGFRHISKILSARYRLNEQEISQLLIELFESSPKNVFNRVLEQNGIPYTPKEIADLIESYREHTPDICFYDDVLLCLRQLKQSNVKLGIITDGYANAQYQKLLAINAFDCFDEIIITDQLGREYWKPHPRAFEMMKERMNLSYSEMVYVGDNVSKDFVSPNKLGMMSIHMRREKGIYSTTTLQYDAEYYAKYSINSMNELLIILTELAQ</sequence>
<dbReference type="InterPro" id="IPR036412">
    <property type="entry name" value="HAD-like_sf"/>
</dbReference>
<organism evidence="5 6">
    <name type="scientific">Paenibacillus phyllosphaerae</name>
    <dbReference type="NCBI Taxonomy" id="274593"/>
    <lineage>
        <taxon>Bacteria</taxon>
        <taxon>Bacillati</taxon>
        <taxon>Bacillota</taxon>
        <taxon>Bacilli</taxon>
        <taxon>Bacillales</taxon>
        <taxon>Paenibacillaceae</taxon>
        <taxon>Paenibacillus</taxon>
    </lineage>
</organism>
<evidence type="ECO:0000313" key="5">
    <source>
        <dbReference type="EMBL" id="MBB3110565.1"/>
    </source>
</evidence>
<dbReference type="GO" id="GO:0046872">
    <property type="term" value="F:metal ion binding"/>
    <property type="evidence" value="ECO:0007669"/>
    <property type="project" value="UniProtKB-KW"/>
</dbReference>
<dbReference type="InterPro" id="IPR051400">
    <property type="entry name" value="HAD-like_hydrolase"/>
</dbReference>
<dbReference type="SUPFAM" id="SSF56784">
    <property type="entry name" value="HAD-like"/>
    <property type="match status" value="1"/>
</dbReference>
<evidence type="ECO:0000313" key="6">
    <source>
        <dbReference type="Proteomes" id="UP000570361"/>
    </source>
</evidence>
<dbReference type="InterPro" id="IPR041492">
    <property type="entry name" value="HAD_2"/>
</dbReference>
<dbReference type="Proteomes" id="UP000570361">
    <property type="component" value="Unassembled WGS sequence"/>
</dbReference>
<gene>
    <name evidence="5" type="ORF">FHS18_002632</name>
</gene>
<name>A0A7W5AXF9_9BACL</name>
<dbReference type="InterPro" id="IPR006439">
    <property type="entry name" value="HAD-SF_hydro_IA"/>
</dbReference>
<proteinExistence type="predicted"/>
<dbReference type="NCBIfam" id="TIGR01549">
    <property type="entry name" value="HAD-SF-IA-v1"/>
    <property type="match status" value="1"/>
</dbReference>
<dbReference type="AlphaFoldDB" id="A0A7W5AXF9"/>
<keyword evidence="3 5" id="KW-0378">Hydrolase</keyword>
<keyword evidence="2" id="KW-0479">Metal-binding</keyword>
<protein>
    <submittedName>
        <fullName evidence="5">Putative hydrolase of the HAD superfamily</fullName>
    </submittedName>
</protein>
<dbReference type="GO" id="GO:0044281">
    <property type="term" value="P:small molecule metabolic process"/>
    <property type="evidence" value="ECO:0007669"/>
    <property type="project" value="UniProtKB-ARBA"/>
</dbReference>
<evidence type="ECO:0000256" key="2">
    <source>
        <dbReference type="ARBA" id="ARBA00022723"/>
    </source>
</evidence>
<evidence type="ECO:0000256" key="1">
    <source>
        <dbReference type="ARBA" id="ARBA00001946"/>
    </source>
</evidence>
<dbReference type="GO" id="GO:0016791">
    <property type="term" value="F:phosphatase activity"/>
    <property type="evidence" value="ECO:0007669"/>
    <property type="project" value="TreeGrafter"/>
</dbReference>
<dbReference type="RefSeq" id="WP_183600478.1">
    <property type="nucleotide sequence ID" value="NZ_JACHXK010000005.1"/>
</dbReference>
<evidence type="ECO:0000256" key="3">
    <source>
        <dbReference type="ARBA" id="ARBA00022801"/>
    </source>
</evidence>
<dbReference type="PANTHER" id="PTHR46470:SF2">
    <property type="entry name" value="GLYCERALDEHYDE 3-PHOSPHATE PHOSPHATASE"/>
    <property type="match status" value="1"/>
</dbReference>
<dbReference type="SFLD" id="SFLDG01129">
    <property type="entry name" value="C1.5:_HAD__Beta-PGM__Phosphata"/>
    <property type="match status" value="1"/>
</dbReference>
<dbReference type="PRINTS" id="PR00413">
    <property type="entry name" value="HADHALOGNASE"/>
</dbReference>
<dbReference type="Gene3D" id="1.10.150.520">
    <property type="match status" value="1"/>
</dbReference>
<comment type="cofactor">
    <cofactor evidence="1">
        <name>Mg(2+)</name>
        <dbReference type="ChEBI" id="CHEBI:18420"/>
    </cofactor>
</comment>
<reference evidence="5 6" key="1">
    <citation type="submission" date="2020-08" db="EMBL/GenBank/DDBJ databases">
        <title>Genomic Encyclopedia of Type Strains, Phase III (KMG-III): the genomes of soil and plant-associated and newly described type strains.</title>
        <authorList>
            <person name="Whitman W."/>
        </authorList>
    </citation>
    <scope>NUCLEOTIDE SEQUENCE [LARGE SCALE GENOMIC DNA]</scope>
    <source>
        <strain evidence="5 6">CECT 5862</strain>
    </source>
</reference>
<evidence type="ECO:0000256" key="4">
    <source>
        <dbReference type="ARBA" id="ARBA00022842"/>
    </source>
</evidence>
<dbReference type="InterPro" id="IPR023214">
    <property type="entry name" value="HAD_sf"/>
</dbReference>
<dbReference type="SFLD" id="SFLDS00003">
    <property type="entry name" value="Haloacid_Dehalogenase"/>
    <property type="match status" value="1"/>
</dbReference>
<dbReference type="PANTHER" id="PTHR46470">
    <property type="entry name" value="N-ACYLNEURAMINATE-9-PHOSPHATASE"/>
    <property type="match status" value="1"/>
</dbReference>
<keyword evidence="4" id="KW-0460">Magnesium</keyword>
<keyword evidence="6" id="KW-1185">Reference proteome</keyword>
<dbReference type="EMBL" id="JACHXK010000005">
    <property type="protein sequence ID" value="MBB3110565.1"/>
    <property type="molecule type" value="Genomic_DNA"/>
</dbReference>